<evidence type="ECO:0000256" key="6">
    <source>
        <dbReference type="ARBA" id="ARBA00023053"/>
    </source>
</evidence>
<keyword evidence="8 12" id="KW-0472">Membrane</keyword>
<feature type="binding site" evidence="12">
    <location>
        <position position="86"/>
    </location>
    <ligand>
        <name>Na(+)</name>
        <dbReference type="ChEBI" id="CHEBI:29101"/>
        <note>structural</note>
    </ligand>
</feature>
<evidence type="ECO:0000256" key="7">
    <source>
        <dbReference type="ARBA" id="ARBA00023065"/>
    </source>
</evidence>
<evidence type="ECO:0000256" key="10">
    <source>
        <dbReference type="ARBA" id="ARBA00035120"/>
    </source>
</evidence>
<comment type="subcellular location">
    <subcellularLocation>
        <location evidence="1 12">Cell membrane</location>
        <topology evidence="1 12">Multi-pass membrane protein</topology>
    </subcellularLocation>
</comment>
<evidence type="ECO:0000256" key="5">
    <source>
        <dbReference type="ARBA" id="ARBA00022989"/>
    </source>
</evidence>
<evidence type="ECO:0000256" key="4">
    <source>
        <dbReference type="ARBA" id="ARBA00022692"/>
    </source>
</evidence>
<keyword evidence="3" id="KW-0997">Cell inner membrane</keyword>
<keyword evidence="4 12" id="KW-0812">Transmembrane</keyword>
<comment type="caution">
    <text evidence="13">The sequence shown here is derived from an EMBL/GenBank/DDBJ whole genome shotgun (WGS) entry which is preliminary data.</text>
</comment>
<keyword evidence="14" id="KW-1185">Reference proteome</keyword>
<sequence>MMDRKTMPIVMAVGCGAAIGSLLRFLSGVAIVSGLGLSALWATAFVNVVGSFIIMAFATLTGPDGRLLVSPAGRQFVMGGLCGGFTTFSAMSLDTFGLLLAGDLRLGAIYLVTVVGLSLAAAWVGYGVAVRINR</sequence>
<protein>
    <recommendedName>
        <fullName evidence="12">Fluoride-specific ion channel FluC</fullName>
    </recommendedName>
</protein>
<name>A0ABU0JB15_9HYPH</name>
<keyword evidence="12" id="KW-0479">Metal-binding</keyword>
<feature type="transmembrane region" description="Helical" evidence="12">
    <location>
        <begin position="108"/>
        <end position="129"/>
    </location>
</feature>
<dbReference type="NCBIfam" id="NF010821">
    <property type="entry name" value="PRK14225.1"/>
    <property type="match status" value="1"/>
</dbReference>
<comment type="similarity">
    <text evidence="10 12">Belongs to the fluoride channel Fluc/FEX (TC 1.A.43) family.</text>
</comment>
<evidence type="ECO:0000256" key="11">
    <source>
        <dbReference type="ARBA" id="ARBA00035585"/>
    </source>
</evidence>
<feature type="transmembrane region" description="Helical" evidence="12">
    <location>
        <begin position="81"/>
        <end position="102"/>
    </location>
</feature>
<evidence type="ECO:0000256" key="2">
    <source>
        <dbReference type="ARBA" id="ARBA00022475"/>
    </source>
</evidence>
<evidence type="ECO:0000313" key="14">
    <source>
        <dbReference type="Proteomes" id="UP001242480"/>
    </source>
</evidence>
<keyword evidence="9 12" id="KW-0407">Ion channel</keyword>
<evidence type="ECO:0000256" key="9">
    <source>
        <dbReference type="ARBA" id="ARBA00023303"/>
    </source>
</evidence>
<keyword evidence="6 12" id="KW-0915">Sodium</keyword>
<keyword evidence="5 12" id="KW-1133">Transmembrane helix</keyword>
<dbReference type="HAMAP" id="MF_00454">
    <property type="entry name" value="FluC"/>
    <property type="match status" value="1"/>
</dbReference>
<keyword evidence="12" id="KW-0813">Transport</keyword>
<evidence type="ECO:0000256" key="1">
    <source>
        <dbReference type="ARBA" id="ARBA00004651"/>
    </source>
</evidence>
<evidence type="ECO:0000313" key="13">
    <source>
        <dbReference type="EMBL" id="MDQ0471461.1"/>
    </source>
</evidence>
<feature type="binding site" evidence="12">
    <location>
        <position position="83"/>
    </location>
    <ligand>
        <name>Na(+)</name>
        <dbReference type="ChEBI" id="CHEBI:29101"/>
        <note>structural</note>
    </ligand>
</feature>
<dbReference type="Pfam" id="PF02537">
    <property type="entry name" value="CRCB"/>
    <property type="match status" value="1"/>
</dbReference>
<reference evidence="13 14" key="1">
    <citation type="submission" date="2023-07" db="EMBL/GenBank/DDBJ databases">
        <title>Genomic Encyclopedia of Type Strains, Phase IV (KMG-IV): sequencing the most valuable type-strain genomes for metagenomic binning, comparative biology and taxonomic classification.</title>
        <authorList>
            <person name="Goeker M."/>
        </authorList>
    </citation>
    <scope>NUCLEOTIDE SEQUENCE [LARGE SCALE GENOMIC DNA]</scope>
    <source>
        <strain evidence="13 14">DSM 19619</strain>
    </source>
</reference>
<dbReference type="EMBL" id="JAUSVX010000009">
    <property type="protein sequence ID" value="MDQ0471461.1"/>
    <property type="molecule type" value="Genomic_DNA"/>
</dbReference>
<proteinExistence type="inferred from homology"/>
<gene>
    <name evidence="12" type="primary">fluC</name>
    <name evidence="12" type="synonym">crcB</name>
    <name evidence="13" type="ORF">QO011_004486</name>
</gene>
<keyword evidence="2 12" id="KW-1003">Cell membrane</keyword>
<comment type="catalytic activity">
    <reaction evidence="11">
        <text>fluoride(in) = fluoride(out)</text>
        <dbReference type="Rhea" id="RHEA:76159"/>
        <dbReference type="ChEBI" id="CHEBI:17051"/>
    </reaction>
    <physiologicalReaction direction="left-to-right" evidence="11">
        <dbReference type="Rhea" id="RHEA:76160"/>
    </physiologicalReaction>
</comment>
<keyword evidence="7 12" id="KW-0406">Ion transport</keyword>
<evidence type="ECO:0000256" key="8">
    <source>
        <dbReference type="ARBA" id="ARBA00023136"/>
    </source>
</evidence>
<dbReference type="RefSeq" id="WP_307276650.1">
    <property type="nucleotide sequence ID" value="NZ_JAUSVX010000009.1"/>
</dbReference>
<comment type="activity regulation">
    <text evidence="12">Na(+) is not transported, but it plays an essential structural role and its presence is essential for fluoride channel function.</text>
</comment>
<accession>A0ABU0JB15</accession>
<comment type="function">
    <text evidence="12">Fluoride-specific ion channel. Important for reducing fluoride concentration in the cell, thus reducing its toxicity.</text>
</comment>
<dbReference type="Proteomes" id="UP001242480">
    <property type="component" value="Unassembled WGS sequence"/>
</dbReference>
<dbReference type="InterPro" id="IPR003691">
    <property type="entry name" value="FluC"/>
</dbReference>
<organism evidence="13 14">
    <name type="scientific">Labrys wisconsinensis</name>
    <dbReference type="NCBI Taxonomy" id="425677"/>
    <lineage>
        <taxon>Bacteria</taxon>
        <taxon>Pseudomonadati</taxon>
        <taxon>Pseudomonadota</taxon>
        <taxon>Alphaproteobacteria</taxon>
        <taxon>Hyphomicrobiales</taxon>
        <taxon>Xanthobacteraceae</taxon>
        <taxon>Labrys</taxon>
    </lineage>
</organism>
<feature type="transmembrane region" description="Helical" evidence="12">
    <location>
        <begin position="38"/>
        <end position="60"/>
    </location>
</feature>
<evidence type="ECO:0000256" key="12">
    <source>
        <dbReference type="HAMAP-Rule" id="MF_00454"/>
    </source>
</evidence>
<evidence type="ECO:0000256" key="3">
    <source>
        <dbReference type="ARBA" id="ARBA00022519"/>
    </source>
</evidence>